<feature type="region of interest" description="Disordered" evidence="11">
    <location>
        <begin position="22"/>
        <end position="41"/>
    </location>
</feature>
<evidence type="ECO:0000313" key="13">
    <source>
        <dbReference type="Proteomes" id="UP000054251"/>
    </source>
</evidence>
<keyword evidence="5" id="KW-0548">Nucleotidyltransferase</keyword>
<comment type="similarity">
    <text evidence="1 10">Belongs to the eukaryotic-type primase small subunit family.</text>
</comment>
<keyword evidence="7" id="KW-0479">Metal-binding</keyword>
<keyword evidence="13" id="KW-1185">Reference proteome</keyword>
<evidence type="ECO:0000256" key="11">
    <source>
        <dbReference type="SAM" id="MobiDB-lite"/>
    </source>
</evidence>
<dbReference type="NCBIfam" id="TIGR00335">
    <property type="entry name" value="primase_sml"/>
    <property type="match status" value="1"/>
</dbReference>
<dbReference type="OrthoDB" id="19606at2759"/>
<dbReference type="InterPro" id="IPR002755">
    <property type="entry name" value="DNA_primase_S"/>
</dbReference>
<dbReference type="RefSeq" id="XP_015465248.1">
    <property type="nucleotide sequence ID" value="XM_015613922.1"/>
</dbReference>
<evidence type="ECO:0000313" key="12">
    <source>
        <dbReference type="EMBL" id="KRZ99145.1"/>
    </source>
</evidence>
<dbReference type="GO" id="GO:0006269">
    <property type="term" value="P:DNA replication, synthesis of primer"/>
    <property type="evidence" value="ECO:0007669"/>
    <property type="project" value="UniProtKB-KW"/>
</dbReference>
<evidence type="ECO:0000256" key="10">
    <source>
        <dbReference type="RuleBase" id="RU003514"/>
    </source>
</evidence>
<keyword evidence="2 10" id="KW-0240">DNA-directed RNA polymerase</keyword>
<dbReference type="GO" id="GO:0005658">
    <property type="term" value="C:alpha DNA polymerase:primase complex"/>
    <property type="evidence" value="ECO:0007669"/>
    <property type="project" value="UniProtKB-ARBA"/>
</dbReference>
<dbReference type="GeneID" id="26842102"/>
<evidence type="ECO:0000256" key="7">
    <source>
        <dbReference type="ARBA" id="ARBA00022723"/>
    </source>
</evidence>
<evidence type="ECO:0000256" key="3">
    <source>
        <dbReference type="ARBA" id="ARBA00022515"/>
    </source>
</evidence>
<evidence type="ECO:0000256" key="2">
    <source>
        <dbReference type="ARBA" id="ARBA00022478"/>
    </source>
</evidence>
<evidence type="ECO:0000256" key="4">
    <source>
        <dbReference type="ARBA" id="ARBA00022679"/>
    </source>
</evidence>
<keyword evidence="8" id="KW-0862">Zinc</keyword>
<sequence length="484" mass="56371">MPVEDVMSVDSDPVLRTFSNEEEPATNEVAEVTHSGSKKPSSSDMAFYYERLLPFRYVFQWLNHSPKPTKDFTMREFAYEFRSGAYQRYNSYLTLDEFKKSVVKANPTRFEVGAVYSVNPRERKNLPKLALKPLSKELVFDIDLTDYDDIRTCCSGTDICKKCWKFIQVASKIIDQALREDFGFTHLIWVFSGRRGAHCWVSDPKARTLDEITRKSIVEYLDVLGSKQSKSGKKLLNLKRPFHPHVERSFNILKQEFVNIILEEQDPWFTNADSLNDSKAWEKVEELLAFMPDNSLQEELRQKWKEQRTVSTSKSKWEDINVIAKKTLKHQNQVNQLNESKKDIIVYYMYPRLDIEVSKQLIHLLKSPFCIHPGTGNVCVPFNPLQNLSDNKDDDSYGFNPMNAPNLSLLQTELEIWETKRIQGDSSQQADSETESDDRRILDFEKTSLKPYVDYFAKFVNGLLKDELKNANNKRERETDPLEF</sequence>
<gene>
    <name evidence="12" type="ORF">AC631_05093</name>
</gene>
<dbReference type="EMBL" id="LMYN01000169">
    <property type="protein sequence ID" value="KRZ99145.1"/>
    <property type="molecule type" value="Genomic_DNA"/>
</dbReference>
<dbReference type="EC" id="2.7.7.-" evidence="10"/>
<protein>
    <recommendedName>
        <fullName evidence="10">DNA primase</fullName>
        <ecNumber evidence="10">2.7.7.-</ecNumber>
    </recommendedName>
</protein>
<dbReference type="CDD" id="cd04860">
    <property type="entry name" value="AE_Prim_S"/>
    <property type="match status" value="1"/>
</dbReference>
<dbReference type="GO" id="GO:0046872">
    <property type="term" value="F:metal ion binding"/>
    <property type="evidence" value="ECO:0007669"/>
    <property type="project" value="UniProtKB-KW"/>
</dbReference>
<dbReference type="Proteomes" id="UP000054251">
    <property type="component" value="Unassembled WGS sequence"/>
</dbReference>
<dbReference type="Pfam" id="PF01896">
    <property type="entry name" value="DNA_primase_S"/>
    <property type="match status" value="1"/>
</dbReference>
<keyword evidence="3 10" id="KW-0639">Primosome</keyword>
<dbReference type="AlphaFoldDB" id="A0A0V1PSL9"/>
<name>A0A0V1PSL9_9ASCO</name>
<organism evidence="12 13">
    <name type="scientific">Debaryomyces fabryi</name>
    <dbReference type="NCBI Taxonomy" id="58627"/>
    <lineage>
        <taxon>Eukaryota</taxon>
        <taxon>Fungi</taxon>
        <taxon>Dikarya</taxon>
        <taxon>Ascomycota</taxon>
        <taxon>Saccharomycotina</taxon>
        <taxon>Pichiomycetes</taxon>
        <taxon>Debaryomycetaceae</taxon>
        <taxon>Debaryomyces</taxon>
    </lineage>
</organism>
<dbReference type="GO" id="GO:0003899">
    <property type="term" value="F:DNA-directed RNA polymerase activity"/>
    <property type="evidence" value="ECO:0007669"/>
    <property type="project" value="InterPro"/>
</dbReference>
<evidence type="ECO:0000256" key="5">
    <source>
        <dbReference type="ARBA" id="ARBA00022695"/>
    </source>
</evidence>
<keyword evidence="6 10" id="KW-0235">DNA replication</keyword>
<evidence type="ECO:0000256" key="1">
    <source>
        <dbReference type="ARBA" id="ARBA00009762"/>
    </source>
</evidence>
<keyword evidence="4 10" id="KW-0808">Transferase</keyword>
<dbReference type="SUPFAM" id="SSF56747">
    <property type="entry name" value="Prim-pol domain"/>
    <property type="match status" value="1"/>
</dbReference>
<dbReference type="InterPro" id="IPR014052">
    <property type="entry name" value="DNA_primase_ssu_euk/arc"/>
</dbReference>
<keyword evidence="9" id="KW-0804">Transcription</keyword>
<comment type="caution">
    <text evidence="12">The sequence shown here is derived from an EMBL/GenBank/DDBJ whole genome shotgun (WGS) entry which is preliminary data.</text>
</comment>
<evidence type="ECO:0000256" key="6">
    <source>
        <dbReference type="ARBA" id="ARBA00022705"/>
    </source>
</evidence>
<dbReference type="FunFam" id="3.90.920.10:FF:000003">
    <property type="entry name" value="DNA primase"/>
    <property type="match status" value="1"/>
</dbReference>
<evidence type="ECO:0000256" key="9">
    <source>
        <dbReference type="ARBA" id="ARBA00023163"/>
    </source>
</evidence>
<evidence type="ECO:0000256" key="8">
    <source>
        <dbReference type="ARBA" id="ARBA00022833"/>
    </source>
</evidence>
<dbReference type="Gene3D" id="3.90.920.10">
    <property type="entry name" value="DNA primase, PRIM domain"/>
    <property type="match status" value="1"/>
</dbReference>
<proteinExistence type="inferred from homology"/>
<dbReference type="PANTHER" id="PTHR10536">
    <property type="entry name" value="DNA PRIMASE SMALL SUBUNIT"/>
    <property type="match status" value="1"/>
</dbReference>
<reference evidence="12 13" key="1">
    <citation type="submission" date="2015-11" db="EMBL/GenBank/DDBJ databases">
        <title>The genome of Debaryomyces fabryi.</title>
        <authorList>
            <person name="Tafer H."/>
            <person name="Lopandic K."/>
        </authorList>
    </citation>
    <scope>NUCLEOTIDE SEQUENCE [LARGE SCALE GENOMIC DNA]</scope>
    <source>
        <strain evidence="12 13">CBS 789</strain>
    </source>
</reference>
<accession>A0A0V1PSL9</accession>